<reference evidence="1" key="1">
    <citation type="journal article" date="2020" name="Stud. Mycol.">
        <title>101 Dothideomycetes genomes: a test case for predicting lifestyles and emergence of pathogens.</title>
        <authorList>
            <person name="Haridas S."/>
            <person name="Albert R."/>
            <person name="Binder M."/>
            <person name="Bloem J."/>
            <person name="Labutti K."/>
            <person name="Salamov A."/>
            <person name="Andreopoulos B."/>
            <person name="Baker S."/>
            <person name="Barry K."/>
            <person name="Bills G."/>
            <person name="Bluhm B."/>
            <person name="Cannon C."/>
            <person name="Castanera R."/>
            <person name="Culley D."/>
            <person name="Daum C."/>
            <person name="Ezra D."/>
            <person name="Gonzalez J."/>
            <person name="Henrissat B."/>
            <person name="Kuo A."/>
            <person name="Liang C."/>
            <person name="Lipzen A."/>
            <person name="Lutzoni F."/>
            <person name="Magnuson J."/>
            <person name="Mondo S."/>
            <person name="Nolan M."/>
            <person name="Ohm R."/>
            <person name="Pangilinan J."/>
            <person name="Park H.-J."/>
            <person name="Ramirez L."/>
            <person name="Alfaro M."/>
            <person name="Sun H."/>
            <person name="Tritt A."/>
            <person name="Yoshinaga Y."/>
            <person name="Zwiers L.-H."/>
            <person name="Turgeon B."/>
            <person name="Goodwin S."/>
            <person name="Spatafora J."/>
            <person name="Crous P."/>
            <person name="Grigoriev I."/>
        </authorList>
    </citation>
    <scope>NUCLEOTIDE SEQUENCE</scope>
    <source>
        <strain evidence="1">CBS 123094</strain>
    </source>
</reference>
<proteinExistence type="predicted"/>
<sequence>MNPAPQSPLSGISLLDAHKTHKPRQVPLHSRDISYPAVLFMCCLRHRSFARSHFVISIQRLVPSRKTAHASLLLCWSAGAPVLNSSLTLSWPLHLAAHTTGQYKQGGNLCTWSGIWHCSRYTLLNTPWSTHICRQCTEVVGHRVTKLVFTTNPQECTRTRMIPSNHSHRIRVYANGLLLHAQSLASPTISSTIPGTGATELSW</sequence>
<dbReference type="AlphaFoldDB" id="A0A6A5WTM7"/>
<protein>
    <submittedName>
        <fullName evidence="1">Uncharacterized protein</fullName>
    </submittedName>
</protein>
<gene>
    <name evidence="1" type="ORF">P154DRAFT_518993</name>
</gene>
<organism evidence="1 2">
    <name type="scientific">Amniculicola lignicola CBS 123094</name>
    <dbReference type="NCBI Taxonomy" id="1392246"/>
    <lineage>
        <taxon>Eukaryota</taxon>
        <taxon>Fungi</taxon>
        <taxon>Dikarya</taxon>
        <taxon>Ascomycota</taxon>
        <taxon>Pezizomycotina</taxon>
        <taxon>Dothideomycetes</taxon>
        <taxon>Pleosporomycetidae</taxon>
        <taxon>Pleosporales</taxon>
        <taxon>Amniculicolaceae</taxon>
        <taxon>Amniculicola</taxon>
    </lineage>
</organism>
<accession>A0A6A5WTM7</accession>
<evidence type="ECO:0000313" key="1">
    <source>
        <dbReference type="EMBL" id="KAF2004937.1"/>
    </source>
</evidence>
<evidence type="ECO:0000313" key="2">
    <source>
        <dbReference type="Proteomes" id="UP000799779"/>
    </source>
</evidence>
<name>A0A6A5WTM7_9PLEO</name>
<keyword evidence="2" id="KW-1185">Reference proteome</keyword>
<dbReference type="EMBL" id="ML977565">
    <property type="protein sequence ID" value="KAF2004937.1"/>
    <property type="molecule type" value="Genomic_DNA"/>
</dbReference>
<dbReference type="Proteomes" id="UP000799779">
    <property type="component" value="Unassembled WGS sequence"/>
</dbReference>